<keyword evidence="7 8" id="KW-0472">Membrane</keyword>
<keyword evidence="10" id="KW-1185">Reference proteome</keyword>
<dbReference type="HAMAP" id="MF_00422">
    <property type="entry name" value="SecE"/>
    <property type="match status" value="1"/>
</dbReference>
<keyword evidence="5 8" id="KW-1133">Transmembrane helix</keyword>
<gene>
    <name evidence="8 9" type="primary">secE</name>
    <name evidence="9" type="ORF">ACFQ5M_09325</name>
</gene>
<dbReference type="InterPro" id="IPR005807">
    <property type="entry name" value="SecE_bac"/>
</dbReference>
<dbReference type="RefSeq" id="WP_125715906.1">
    <property type="nucleotide sequence ID" value="NZ_JBHTOP010000024.1"/>
</dbReference>
<dbReference type="Gene3D" id="1.20.5.1030">
    <property type="entry name" value="Preprotein translocase secy subunit"/>
    <property type="match status" value="1"/>
</dbReference>
<comment type="caution">
    <text evidence="9">The sequence shown here is derived from an EMBL/GenBank/DDBJ whole genome shotgun (WGS) entry which is preliminary data.</text>
</comment>
<evidence type="ECO:0000313" key="10">
    <source>
        <dbReference type="Proteomes" id="UP001597267"/>
    </source>
</evidence>
<dbReference type="Proteomes" id="UP001597267">
    <property type="component" value="Unassembled WGS sequence"/>
</dbReference>
<sequence>MKRFSNFVKGVIAEMKLTTWPTAKENRHDTWTVLMTSFLFAVFFAAVSWGLTRLLDLFILK</sequence>
<feature type="transmembrane region" description="Helical" evidence="8">
    <location>
        <begin position="31"/>
        <end position="51"/>
    </location>
</feature>
<comment type="function">
    <text evidence="8">Essential subunit of the Sec protein translocation channel SecYEG. Clamps together the 2 halves of SecY. May contact the channel plug during translocation.</text>
</comment>
<keyword evidence="6 8" id="KW-0811">Translocation</keyword>
<comment type="similarity">
    <text evidence="8">Belongs to the SecE/SEC61-gamma family.</text>
</comment>
<comment type="subcellular location">
    <subcellularLocation>
        <location evidence="8">Cell membrane</location>
        <topology evidence="8">Single-pass membrane protein</topology>
    </subcellularLocation>
    <subcellularLocation>
        <location evidence="1">Membrane</location>
    </subcellularLocation>
</comment>
<evidence type="ECO:0000256" key="7">
    <source>
        <dbReference type="ARBA" id="ARBA00023136"/>
    </source>
</evidence>
<evidence type="ECO:0000313" key="9">
    <source>
        <dbReference type="EMBL" id="MFD1672297.1"/>
    </source>
</evidence>
<reference evidence="10" key="1">
    <citation type="journal article" date="2019" name="Int. J. Syst. Evol. Microbiol.">
        <title>The Global Catalogue of Microorganisms (GCM) 10K type strain sequencing project: providing services to taxonomists for standard genome sequencing and annotation.</title>
        <authorList>
            <consortium name="The Broad Institute Genomics Platform"/>
            <consortium name="The Broad Institute Genome Sequencing Center for Infectious Disease"/>
            <person name="Wu L."/>
            <person name="Ma J."/>
        </authorList>
    </citation>
    <scope>NUCLEOTIDE SEQUENCE [LARGE SCALE GENOMIC DNA]</scope>
    <source>
        <strain evidence="10">CCM 8896</strain>
    </source>
</reference>
<organism evidence="9 10">
    <name type="scientific">Agrilactobacillus yilanensis</name>
    <dbReference type="NCBI Taxonomy" id="2485997"/>
    <lineage>
        <taxon>Bacteria</taxon>
        <taxon>Bacillati</taxon>
        <taxon>Bacillota</taxon>
        <taxon>Bacilli</taxon>
        <taxon>Lactobacillales</taxon>
        <taxon>Lactobacillaceae</taxon>
        <taxon>Agrilactobacillus</taxon>
    </lineage>
</organism>
<keyword evidence="2 8" id="KW-0813">Transport</keyword>
<name>A0ABW4J7E4_9LACO</name>
<evidence type="ECO:0000256" key="3">
    <source>
        <dbReference type="ARBA" id="ARBA00022692"/>
    </source>
</evidence>
<comment type="subunit">
    <text evidence="8">Component of the Sec protein translocase complex. Heterotrimer consisting of SecY, SecE and SecG subunits. The heterotrimers can form oligomers, although 1 heterotrimer is thought to be able to translocate proteins. Interacts with the ribosome. Interacts with SecDF, and other proteins may be involved. Interacts with SecA.</text>
</comment>
<dbReference type="InterPro" id="IPR038379">
    <property type="entry name" value="SecE_sf"/>
</dbReference>
<evidence type="ECO:0000256" key="1">
    <source>
        <dbReference type="ARBA" id="ARBA00004370"/>
    </source>
</evidence>
<evidence type="ECO:0000256" key="4">
    <source>
        <dbReference type="ARBA" id="ARBA00022927"/>
    </source>
</evidence>
<dbReference type="EMBL" id="JBHTOP010000024">
    <property type="protein sequence ID" value="MFD1672297.1"/>
    <property type="molecule type" value="Genomic_DNA"/>
</dbReference>
<dbReference type="Pfam" id="PF00584">
    <property type="entry name" value="SecE"/>
    <property type="match status" value="1"/>
</dbReference>
<keyword evidence="4 8" id="KW-0653">Protein transport</keyword>
<dbReference type="InterPro" id="IPR001901">
    <property type="entry name" value="Translocase_SecE/Sec61-g"/>
</dbReference>
<proteinExistence type="inferred from homology"/>
<keyword evidence="3 8" id="KW-0812">Transmembrane</keyword>
<evidence type="ECO:0000256" key="8">
    <source>
        <dbReference type="HAMAP-Rule" id="MF_00422"/>
    </source>
</evidence>
<evidence type="ECO:0000256" key="6">
    <source>
        <dbReference type="ARBA" id="ARBA00023010"/>
    </source>
</evidence>
<evidence type="ECO:0000256" key="5">
    <source>
        <dbReference type="ARBA" id="ARBA00022989"/>
    </source>
</evidence>
<accession>A0ABW4J7E4</accession>
<dbReference type="NCBIfam" id="TIGR00964">
    <property type="entry name" value="secE_bact"/>
    <property type="match status" value="1"/>
</dbReference>
<keyword evidence="8" id="KW-1003">Cell membrane</keyword>
<evidence type="ECO:0000256" key="2">
    <source>
        <dbReference type="ARBA" id="ARBA00022448"/>
    </source>
</evidence>
<protein>
    <recommendedName>
        <fullName evidence="8">Protein translocase subunit SecE</fullName>
    </recommendedName>
</protein>